<evidence type="ECO:0000256" key="1">
    <source>
        <dbReference type="PROSITE-ProRule" id="PRU00339"/>
    </source>
</evidence>
<feature type="repeat" description="TPR" evidence="1">
    <location>
        <begin position="784"/>
        <end position="817"/>
    </location>
</feature>
<feature type="transmembrane region" description="Helical" evidence="3">
    <location>
        <begin position="26"/>
        <end position="50"/>
    </location>
</feature>
<dbReference type="InterPro" id="IPR019734">
    <property type="entry name" value="TPR_rpt"/>
</dbReference>
<keyword evidence="1" id="KW-0802">TPR repeat</keyword>
<keyword evidence="3" id="KW-0472">Membrane</keyword>
<dbReference type="PANTHER" id="PTHR12558:SF13">
    <property type="entry name" value="CELL DIVISION CYCLE PROTEIN 27 HOMOLOG"/>
    <property type="match status" value="1"/>
</dbReference>
<keyword evidence="3" id="KW-0812">Transmembrane</keyword>
<dbReference type="SUPFAM" id="SSF48452">
    <property type="entry name" value="TPR-like"/>
    <property type="match status" value="1"/>
</dbReference>
<dbReference type="PROSITE" id="PS50005">
    <property type="entry name" value="TPR"/>
    <property type="match status" value="2"/>
</dbReference>
<comment type="caution">
    <text evidence="4">The sequence shown here is derived from an EMBL/GenBank/DDBJ whole genome shotgun (WGS) entry which is preliminary data.</text>
</comment>
<dbReference type="AlphaFoldDB" id="A0A5C6CJE0"/>
<feature type="region of interest" description="Disordered" evidence="2">
    <location>
        <begin position="575"/>
        <end position="599"/>
    </location>
</feature>
<dbReference type="EMBL" id="SJPT01000002">
    <property type="protein sequence ID" value="TWU24963.1"/>
    <property type="molecule type" value="Genomic_DNA"/>
</dbReference>
<organism evidence="4 5">
    <name type="scientific">Novipirellula galeiformis</name>
    <dbReference type="NCBI Taxonomy" id="2528004"/>
    <lineage>
        <taxon>Bacteria</taxon>
        <taxon>Pseudomonadati</taxon>
        <taxon>Planctomycetota</taxon>
        <taxon>Planctomycetia</taxon>
        <taxon>Pirellulales</taxon>
        <taxon>Pirellulaceae</taxon>
        <taxon>Novipirellula</taxon>
    </lineage>
</organism>
<dbReference type="SMART" id="SM00028">
    <property type="entry name" value="TPR"/>
    <property type="match status" value="3"/>
</dbReference>
<accession>A0A5C6CJE0</accession>
<dbReference type="InterPro" id="IPR011990">
    <property type="entry name" value="TPR-like_helical_dom_sf"/>
</dbReference>
<keyword evidence="3" id="KW-1133">Transmembrane helix</keyword>
<evidence type="ECO:0000313" key="4">
    <source>
        <dbReference type="EMBL" id="TWU24963.1"/>
    </source>
</evidence>
<keyword evidence="5" id="KW-1185">Reference proteome</keyword>
<dbReference type="Proteomes" id="UP000316304">
    <property type="component" value="Unassembled WGS sequence"/>
</dbReference>
<evidence type="ECO:0000313" key="5">
    <source>
        <dbReference type="Proteomes" id="UP000316304"/>
    </source>
</evidence>
<protein>
    <submittedName>
        <fullName evidence="4">Tetratricopeptide repeat protein</fullName>
    </submittedName>
</protein>
<gene>
    <name evidence="4" type="ORF">Pla52o_12600</name>
</gene>
<sequence length="1168" mass="132030">MSNSNPFSETYAYDPITPQPTSTKRVLVVLAVVAFLFALLCAGILSVAYVSVQRMASPAADFELDERRDAFAQDEVDFNQSLDRFVGVNAHVPDVMDPEIQDFLDASIESLENGAEVPFSLPLFIEAVAKSEQSHGALGIINRLSLRNWLTQYQPSPDAINRNVRVLNTRYDATKKLAVLDMLNYSAGSQAESIQWFLVKEPSGWKLYDWQRLEFGRRMSDEYASYLRGAAPLDDGYDTALAKLNEAEIEWYDGEVQKAKREMRRAVKHRMLPQDRPSFLLQAAYTWMRLEQYDDAIEVLKQIQEPDSLWGVWPSLAICYTNLGDIDEAQLALQKAQQQSPNHPNGFWIASLIHDHLDRDDEAAVAVLRALKICPRDPDMFYSVLRRRRVEDLPPLLEIVIDNHDELQWTSLLNHASSSSQAWGQGLVEELKRHPNSPLGLVEIAQGKLDWRNEEFNAAAQHFLASEAVAETEFIKSIARDNLLEVRLADNQFDALFTDASDPDLLLRDLVLRAFEDELYCDAEKLLAALDHHAKNANSAWDEALKGWALHSIGDWDKSIPRFDAFLAWREQQATRSADAPNESLDATGGAAEENPSAEEDGWLDDTAAYYLCDALLELGRASEVVERWPDDLWKHDQVGDFLLQDHHASKVAAFLQSTEDNVSDSLRIQRWRAQAHQAMLRGETEQVDSMHLAAIELARSVYGADDNYFTYKLVRERARDLVRNRTLRDPESVNRDNLGDDALHPILVHAAIREAIRLGDNQQLALWRTIIDEAEMEPSDGDAALHYELGDYYRSLDEMDQAIRAYQVCLQHADEAWWNRTRCIQGAAYAMLEAGNVDAAKQWFATNPIPNSNVESEALIDLATGNVDSLTRHLEDAGKINATDWLNQHLEAATSLNQLEQPRFRSLLETYPLEIPSLSPPASGFLIQREAGPLDPQQISTQLQGLFGERFEFVAVENDAKEPDSSDDDMQAYLFRSERGQRILFSSGKPQYRVDGVSRWLAERLNAPVERTTVAILDHRPHPKRRLFRIAEERADADAIAFSGSGETRIWSGPELERRLTWNDRKPISPAAMQPALEEMPRPDAVPIETQYVEIERWDSQLKEAGGSLNVTLTLAVGNTRERIACELFKVDPEEYDLYIRPQRDSVLIPIVKAGTAYTCGPSLLSL</sequence>
<dbReference type="Gene3D" id="1.25.40.10">
    <property type="entry name" value="Tetratricopeptide repeat domain"/>
    <property type="match status" value="1"/>
</dbReference>
<reference evidence="4 5" key="1">
    <citation type="submission" date="2019-02" db="EMBL/GenBank/DDBJ databases">
        <title>Deep-cultivation of Planctomycetes and their phenomic and genomic characterization uncovers novel biology.</title>
        <authorList>
            <person name="Wiegand S."/>
            <person name="Jogler M."/>
            <person name="Boedeker C."/>
            <person name="Pinto D."/>
            <person name="Vollmers J."/>
            <person name="Rivas-Marin E."/>
            <person name="Kohn T."/>
            <person name="Peeters S.H."/>
            <person name="Heuer A."/>
            <person name="Rast P."/>
            <person name="Oberbeckmann S."/>
            <person name="Bunk B."/>
            <person name="Jeske O."/>
            <person name="Meyerdierks A."/>
            <person name="Storesund J.E."/>
            <person name="Kallscheuer N."/>
            <person name="Luecker S."/>
            <person name="Lage O.M."/>
            <person name="Pohl T."/>
            <person name="Merkel B.J."/>
            <person name="Hornburger P."/>
            <person name="Mueller R.-W."/>
            <person name="Bruemmer F."/>
            <person name="Labrenz M."/>
            <person name="Spormann A.M."/>
            <person name="Op Den Camp H."/>
            <person name="Overmann J."/>
            <person name="Amann R."/>
            <person name="Jetten M.S.M."/>
            <person name="Mascher T."/>
            <person name="Medema M.H."/>
            <person name="Devos D.P."/>
            <person name="Kaster A.-K."/>
            <person name="Ovreas L."/>
            <person name="Rohde M."/>
            <person name="Galperin M.Y."/>
            <person name="Jogler C."/>
        </authorList>
    </citation>
    <scope>NUCLEOTIDE SEQUENCE [LARGE SCALE GENOMIC DNA]</scope>
    <source>
        <strain evidence="4 5">Pla52o</strain>
    </source>
</reference>
<proteinExistence type="predicted"/>
<evidence type="ECO:0000256" key="2">
    <source>
        <dbReference type="SAM" id="MobiDB-lite"/>
    </source>
</evidence>
<dbReference type="Pfam" id="PF13181">
    <property type="entry name" value="TPR_8"/>
    <property type="match status" value="1"/>
</dbReference>
<dbReference type="PANTHER" id="PTHR12558">
    <property type="entry name" value="CELL DIVISION CYCLE 16,23,27"/>
    <property type="match status" value="1"/>
</dbReference>
<feature type="repeat" description="TPR" evidence="1">
    <location>
        <begin position="310"/>
        <end position="343"/>
    </location>
</feature>
<dbReference type="RefSeq" id="WP_146593685.1">
    <property type="nucleotide sequence ID" value="NZ_SJPT01000002.1"/>
</dbReference>
<name>A0A5C6CJE0_9BACT</name>
<dbReference type="OrthoDB" id="250113at2"/>
<evidence type="ECO:0000256" key="3">
    <source>
        <dbReference type="SAM" id="Phobius"/>
    </source>
</evidence>